<gene>
    <name evidence="1" type="ORF">B0H16DRAFT_133706</name>
</gene>
<dbReference type="Proteomes" id="UP001215598">
    <property type="component" value="Unassembled WGS sequence"/>
</dbReference>
<evidence type="ECO:0000313" key="1">
    <source>
        <dbReference type="EMBL" id="KAJ7735177.1"/>
    </source>
</evidence>
<reference evidence="1" key="1">
    <citation type="submission" date="2023-03" db="EMBL/GenBank/DDBJ databases">
        <title>Massive genome expansion in bonnet fungi (Mycena s.s.) driven by repeated elements and novel gene families across ecological guilds.</title>
        <authorList>
            <consortium name="Lawrence Berkeley National Laboratory"/>
            <person name="Harder C.B."/>
            <person name="Miyauchi S."/>
            <person name="Viragh M."/>
            <person name="Kuo A."/>
            <person name="Thoen E."/>
            <person name="Andreopoulos B."/>
            <person name="Lu D."/>
            <person name="Skrede I."/>
            <person name="Drula E."/>
            <person name="Henrissat B."/>
            <person name="Morin E."/>
            <person name="Kohler A."/>
            <person name="Barry K."/>
            <person name="LaButti K."/>
            <person name="Morin E."/>
            <person name="Salamov A."/>
            <person name="Lipzen A."/>
            <person name="Mereny Z."/>
            <person name="Hegedus B."/>
            <person name="Baldrian P."/>
            <person name="Stursova M."/>
            <person name="Weitz H."/>
            <person name="Taylor A."/>
            <person name="Grigoriev I.V."/>
            <person name="Nagy L.G."/>
            <person name="Martin F."/>
            <person name="Kauserud H."/>
        </authorList>
    </citation>
    <scope>NUCLEOTIDE SEQUENCE</scope>
    <source>
        <strain evidence="1">CBHHK182m</strain>
    </source>
</reference>
<name>A0AAD7I4X0_9AGAR</name>
<accession>A0AAD7I4X0</accession>
<dbReference type="GO" id="GO:0015630">
    <property type="term" value="C:microtubule cytoskeleton"/>
    <property type="evidence" value="ECO:0007669"/>
    <property type="project" value="TreeGrafter"/>
</dbReference>
<dbReference type="InterPro" id="IPR016024">
    <property type="entry name" value="ARM-type_fold"/>
</dbReference>
<protein>
    <submittedName>
        <fullName evidence="1">Armadillo-type protein</fullName>
    </submittedName>
</protein>
<keyword evidence="2" id="KW-1185">Reference proteome</keyword>
<dbReference type="PANTHER" id="PTHR23314:SF0">
    <property type="entry name" value="SPERM-ASSOCIATED ANTIGEN 6"/>
    <property type="match status" value="1"/>
</dbReference>
<dbReference type="InterPro" id="IPR000225">
    <property type="entry name" value="Armadillo"/>
</dbReference>
<sequence>MPPLNSSPTHASIHSWWSDSNPALRGPTINLHAATKPLLRILYHRQALNFIKANHFVPLSKEGVLSTLSSYLPLKYVFSSTKASIMRELLRRARFDHYDRHTIIEDSFVVHQITLEMLSSPNIEVRNVTMQLLGALSRYPFTVPAILEMDTCSRLVVLLSDKHESINDTAIYVLAMVAGYQSSEGAAAVVSANMLDYILELLGSPRAEVLEWTRQLVGNLASHESIMPALLRINPCVPLICILREQPEVVISGAIYALSEIARQAEGAAAAVDANLPDYILELLASSYTEIRRCTCRLVGRLASHKSIVPVLLQVHPCAPLVSFLREQPDHVIPEAIIALSQIAQWTEGATAVIDANLRDYILELLASPNTKIQRCTRWVVGRLASHKFIVPVLLQVHPCVPLVSFLRVKPDYYSKKGIIFALAQIAQWPDGAVAVVDATMLDYVPELLESWNSFICRATCWLVGSLASYDSTARVVLQFNPCKLLSALLRQVSINFLARSVDSIPVQNLMLLLGWQSMHSVRLHGGQKVHSKPLMQVYQILWRDSSSHPDEMSSTILVIYCETSRCMSHYLPSWC</sequence>
<organism evidence="1 2">
    <name type="scientific">Mycena metata</name>
    <dbReference type="NCBI Taxonomy" id="1033252"/>
    <lineage>
        <taxon>Eukaryota</taxon>
        <taxon>Fungi</taxon>
        <taxon>Dikarya</taxon>
        <taxon>Basidiomycota</taxon>
        <taxon>Agaricomycotina</taxon>
        <taxon>Agaricomycetes</taxon>
        <taxon>Agaricomycetidae</taxon>
        <taxon>Agaricales</taxon>
        <taxon>Marasmiineae</taxon>
        <taxon>Mycenaceae</taxon>
        <taxon>Mycena</taxon>
    </lineage>
</organism>
<dbReference type="Gene3D" id="1.25.10.10">
    <property type="entry name" value="Leucine-rich Repeat Variant"/>
    <property type="match status" value="2"/>
</dbReference>
<evidence type="ECO:0000313" key="2">
    <source>
        <dbReference type="Proteomes" id="UP001215598"/>
    </source>
</evidence>
<dbReference type="GO" id="GO:0003341">
    <property type="term" value="P:cilium movement"/>
    <property type="evidence" value="ECO:0007669"/>
    <property type="project" value="TreeGrafter"/>
</dbReference>
<dbReference type="InterPro" id="IPR011989">
    <property type="entry name" value="ARM-like"/>
</dbReference>
<comment type="caution">
    <text evidence="1">The sequence shown here is derived from an EMBL/GenBank/DDBJ whole genome shotgun (WGS) entry which is preliminary data.</text>
</comment>
<dbReference type="SMART" id="SM00185">
    <property type="entry name" value="ARM"/>
    <property type="match status" value="4"/>
</dbReference>
<dbReference type="SUPFAM" id="SSF48371">
    <property type="entry name" value="ARM repeat"/>
    <property type="match status" value="2"/>
</dbReference>
<proteinExistence type="predicted"/>
<dbReference type="EMBL" id="JARKIB010000128">
    <property type="protein sequence ID" value="KAJ7735177.1"/>
    <property type="molecule type" value="Genomic_DNA"/>
</dbReference>
<dbReference type="GO" id="GO:0008017">
    <property type="term" value="F:microtubule binding"/>
    <property type="evidence" value="ECO:0007669"/>
    <property type="project" value="TreeGrafter"/>
</dbReference>
<dbReference type="AlphaFoldDB" id="A0AAD7I4X0"/>
<dbReference type="PANTHER" id="PTHR23314">
    <property type="entry name" value="SPERM-ASSOCIATED ANTIGEN 6 ARMADILLO REPEAT-CONTAINING"/>
    <property type="match status" value="1"/>
</dbReference>